<name>A0A1H8PVI7_ACIPI</name>
<dbReference type="RefSeq" id="WP_001017974.1">
    <property type="nucleotide sequence ID" value="NZ_AP021936.1"/>
</dbReference>
<dbReference type="Pfam" id="PF05930">
    <property type="entry name" value="Phage_AlpA"/>
    <property type="match status" value="1"/>
</dbReference>
<sequence>MNIDRRVRAKEFMALLSIKKDAFYDRVNSGEIPQPIRINKKDVFWYESVVKKEVEKFKDKLD</sequence>
<protein>
    <submittedName>
        <fullName evidence="2">AlpA family phage regulatory protein</fullName>
    </submittedName>
</protein>
<evidence type="ECO:0000313" key="4">
    <source>
        <dbReference type="Proteomes" id="UP001055514"/>
    </source>
</evidence>
<dbReference type="AlphaFoldDB" id="A0A1H8PVI7"/>
<evidence type="ECO:0000313" key="2">
    <source>
        <dbReference type="EMBL" id="USU95390.1"/>
    </source>
</evidence>
<dbReference type="EMBL" id="CP095407">
    <property type="protein sequence ID" value="USU95390.1"/>
    <property type="molecule type" value="Genomic_DNA"/>
</dbReference>
<gene>
    <name evidence="2" type="ORF">MWH18_03735</name>
    <name evidence="1" type="ORF">WP2W18E11_06970</name>
</gene>
<accession>A0A6H2VEQ7</accession>
<dbReference type="EMBL" id="AP021936">
    <property type="protein sequence ID" value="BBQ47699.1"/>
    <property type="molecule type" value="Genomic_DNA"/>
</dbReference>
<evidence type="ECO:0000313" key="3">
    <source>
        <dbReference type="Proteomes" id="UP000515758"/>
    </source>
</evidence>
<organism evidence="2 4">
    <name type="scientific">Acinetobacter pittii</name>
    <name type="common">Acinetobacter genomosp. 3</name>
    <dbReference type="NCBI Taxonomy" id="48296"/>
    <lineage>
        <taxon>Bacteria</taxon>
        <taxon>Pseudomonadati</taxon>
        <taxon>Pseudomonadota</taxon>
        <taxon>Gammaproteobacteria</taxon>
        <taxon>Moraxellales</taxon>
        <taxon>Moraxellaceae</taxon>
        <taxon>Acinetobacter</taxon>
        <taxon>Acinetobacter calcoaceticus/baumannii complex</taxon>
    </lineage>
</organism>
<dbReference type="Proteomes" id="UP001055514">
    <property type="component" value="Chromosome"/>
</dbReference>
<dbReference type="Gene3D" id="1.10.238.160">
    <property type="match status" value="1"/>
</dbReference>
<dbReference type="InterPro" id="IPR010260">
    <property type="entry name" value="AlpA"/>
</dbReference>
<proteinExistence type="predicted"/>
<evidence type="ECO:0000313" key="1">
    <source>
        <dbReference type="EMBL" id="BBQ47699.1"/>
    </source>
</evidence>
<reference evidence="1 3" key="1">
    <citation type="submission" date="2019-12" db="EMBL/GenBank/DDBJ databases">
        <title>complete genome sequences of Acinetobacter pittii str. WP2-W18-ESBL-11 isolated from wastewater treatment plant effluent.</title>
        <authorList>
            <person name="Sekizuka T."/>
            <person name="Itokawa K."/>
            <person name="Yatsu K."/>
            <person name="Inamine Y."/>
            <person name="Kuroda M."/>
        </authorList>
    </citation>
    <scope>NUCLEOTIDE SEQUENCE [LARGE SCALE GENOMIC DNA]</scope>
    <source>
        <strain evidence="1 3">WP2-W18-ESBL-11</strain>
    </source>
</reference>
<dbReference type="Proteomes" id="UP000515758">
    <property type="component" value="Chromosome"/>
</dbReference>
<reference evidence="2" key="2">
    <citation type="submission" date="2022-04" db="EMBL/GenBank/DDBJ databases">
        <title>Emergence of ST220 Acinetobacter pittii strain in bloodstream infection, which co-producing chromosomal NDM-1 and OXA-820 carbapenemases.</title>
        <authorList>
            <person name="Tian C."/>
            <person name="Xing M."/>
            <person name="Fu L."/>
            <person name="Xia D."/>
        </authorList>
    </citation>
    <scope>NUCLEOTIDE SEQUENCE</scope>
    <source>
        <strain evidence="2">TCM</strain>
    </source>
</reference>
<accession>A0A1H8PVI7</accession>